<name>A0A316UK20_9BASI</name>
<protein>
    <recommendedName>
        <fullName evidence="6">DNA2/NAM7 helicase-like C-terminal domain-containing protein</fullName>
    </recommendedName>
</protein>
<dbReference type="GO" id="GO:0043139">
    <property type="term" value="F:5'-3' DNA helicase activity"/>
    <property type="evidence" value="ECO:0007669"/>
    <property type="project" value="TreeGrafter"/>
</dbReference>
<dbReference type="GeneID" id="37029247"/>
<dbReference type="OrthoDB" id="6513042at2759"/>
<sequence>MVAPSTGERVARSSLPRGRKLTFEEHLNVEGSADEEATVSPIDIEFRGMGAEATSESDLWWLAAAYSQDIERSQPEDQDYKLPLPMGIALLLQDNGHVESIVLCTYRRVLIIRIRRAISRFQSEELELDKHDDLARLLYSELRVEHKKIQLVGFHAALQSLHIHRATSLHTRLVDLSASTSEEESNYLGSYLPGYMRIKSSTNFADMAEEINELNESNFREPSTYVEDFNLSTYLPIAIDAVSAFWYAKKNPKSLQPATSPLLDTAFIALRDLDLGARLVAVFHAHTAMQSEMISVDFSTVKADDMSDDQVVVYNERYSNRLRPNHRQTVQLRLNDGTTVTGICRKMSGKRSWVQIIEGHRDDILGQMSEMIESNGTIFAEGKDDADRAQHQAVEFWYKVLAEKVDRDQQQALDPSGLFYPLFYGAEALTKGTHRKHRKFGPLHPDNRYTVIENSKLDPAQQDAATALAGPLRSADDRIVLIHGPPGTGKTTVIATMCRQWCAWVKENEDSGDLPVRAARIVDPQTKPKDWDSEDHPLLAEQTQRAMNLREPPRDSRRDRQRARERELDALEASTNGNGSANGEGDEGGDDARAKELRPIKEEVKLTPEDVIPSCWIVCQSNAAVKNVAESLKKQDVPFRILVSDGYYEEWHAHMYTTMFDELIITKSLAAGLPYSRERFARCPIVLSTISGLSSGRLEEGRVFEMRPIYALLVDEASQIVLGAYPHLLARHAETLGRLGFFGDHKQLAPHGHDTIPGIESAFELSHLRNSSILLDRCYRLPRGLASFISDGVYESRLQAAGPDQPLQTTVRFFDIDSGREDKRANSFINESEAAAMRDFIEAHFDDHTLDFRVIVPYTGQRDYVENMLKTAALPWKDCVFTIDSFQGQESETVIISLVRDGMDMDGHTQGFLSNERRTNVLLSRTKKHMYIFSSRRFLEGKGSDTLVGQLAELVGESGWRSHQELAAGNGLL</sequence>
<accession>A0A316UK20</accession>
<evidence type="ECO:0000256" key="5">
    <source>
        <dbReference type="SAM" id="MobiDB-lite"/>
    </source>
</evidence>
<dbReference type="Gene3D" id="3.40.50.300">
    <property type="entry name" value="P-loop containing nucleotide triphosphate hydrolases"/>
    <property type="match status" value="2"/>
</dbReference>
<evidence type="ECO:0000313" key="7">
    <source>
        <dbReference type="EMBL" id="PWN25642.1"/>
    </source>
</evidence>
<keyword evidence="1" id="KW-0547">Nucleotide-binding</keyword>
<evidence type="ECO:0000256" key="3">
    <source>
        <dbReference type="ARBA" id="ARBA00022806"/>
    </source>
</evidence>
<dbReference type="GO" id="GO:0016787">
    <property type="term" value="F:hydrolase activity"/>
    <property type="evidence" value="ECO:0007669"/>
    <property type="project" value="UniProtKB-KW"/>
</dbReference>
<feature type="compositionally biased region" description="Basic and acidic residues" evidence="5">
    <location>
        <begin position="551"/>
        <end position="569"/>
    </location>
</feature>
<dbReference type="AlphaFoldDB" id="A0A316UK20"/>
<evidence type="ECO:0000256" key="1">
    <source>
        <dbReference type="ARBA" id="ARBA00022741"/>
    </source>
</evidence>
<dbReference type="InterPro" id="IPR041679">
    <property type="entry name" value="DNA2/NAM7-like_C"/>
</dbReference>
<dbReference type="EMBL" id="KZ819675">
    <property type="protein sequence ID" value="PWN25642.1"/>
    <property type="molecule type" value="Genomic_DNA"/>
</dbReference>
<dbReference type="SUPFAM" id="SSF52540">
    <property type="entry name" value="P-loop containing nucleoside triphosphate hydrolases"/>
    <property type="match status" value="2"/>
</dbReference>
<keyword evidence="8" id="KW-1185">Reference proteome</keyword>
<dbReference type="PANTHER" id="PTHR43788:SF8">
    <property type="entry name" value="DNA-BINDING PROTEIN SMUBP-2"/>
    <property type="match status" value="1"/>
</dbReference>
<dbReference type="RefSeq" id="XP_025360254.1">
    <property type="nucleotide sequence ID" value="XM_025507424.1"/>
</dbReference>
<dbReference type="GO" id="GO:0005524">
    <property type="term" value="F:ATP binding"/>
    <property type="evidence" value="ECO:0007669"/>
    <property type="project" value="UniProtKB-KW"/>
</dbReference>
<gene>
    <name evidence="7" type="ORF">BDZ90DRAFT_243197</name>
</gene>
<keyword evidence="4" id="KW-0067">ATP-binding</keyword>
<reference evidence="7 8" key="1">
    <citation type="journal article" date="2018" name="Mol. Biol. Evol.">
        <title>Broad Genomic Sampling Reveals a Smut Pathogenic Ancestry of the Fungal Clade Ustilaginomycotina.</title>
        <authorList>
            <person name="Kijpornyongpan T."/>
            <person name="Mondo S.J."/>
            <person name="Barry K."/>
            <person name="Sandor L."/>
            <person name="Lee J."/>
            <person name="Lipzen A."/>
            <person name="Pangilinan J."/>
            <person name="LaButti K."/>
            <person name="Hainaut M."/>
            <person name="Henrissat B."/>
            <person name="Grigoriev I.V."/>
            <person name="Spatafora J.W."/>
            <person name="Aime M.C."/>
        </authorList>
    </citation>
    <scope>NUCLEOTIDE SEQUENCE [LARGE SCALE GENOMIC DNA]</scope>
    <source>
        <strain evidence="7 8">MCA 5214</strain>
    </source>
</reference>
<evidence type="ECO:0000256" key="2">
    <source>
        <dbReference type="ARBA" id="ARBA00022801"/>
    </source>
</evidence>
<dbReference type="Proteomes" id="UP000245884">
    <property type="component" value="Unassembled WGS sequence"/>
</dbReference>
<dbReference type="PANTHER" id="PTHR43788">
    <property type="entry name" value="DNA2/NAM7 HELICASE FAMILY MEMBER"/>
    <property type="match status" value="1"/>
</dbReference>
<dbReference type="STRING" id="1569628.A0A316UK20"/>
<evidence type="ECO:0000313" key="8">
    <source>
        <dbReference type="Proteomes" id="UP000245884"/>
    </source>
</evidence>
<feature type="domain" description="DNA2/NAM7 helicase-like C-terminal" evidence="6">
    <location>
        <begin position="763"/>
        <end position="935"/>
    </location>
</feature>
<dbReference type="InterPro" id="IPR050534">
    <property type="entry name" value="Coronavir_polyprotein_1ab"/>
</dbReference>
<organism evidence="7 8">
    <name type="scientific">Jaminaea rosea</name>
    <dbReference type="NCBI Taxonomy" id="1569628"/>
    <lineage>
        <taxon>Eukaryota</taxon>
        <taxon>Fungi</taxon>
        <taxon>Dikarya</taxon>
        <taxon>Basidiomycota</taxon>
        <taxon>Ustilaginomycotina</taxon>
        <taxon>Exobasidiomycetes</taxon>
        <taxon>Microstromatales</taxon>
        <taxon>Microstromatales incertae sedis</taxon>
        <taxon>Jaminaea</taxon>
    </lineage>
</organism>
<proteinExistence type="predicted"/>
<dbReference type="InterPro" id="IPR047187">
    <property type="entry name" value="SF1_C_Upf1"/>
</dbReference>
<keyword evidence="3" id="KW-0347">Helicase</keyword>
<dbReference type="Pfam" id="PF13087">
    <property type="entry name" value="AAA_12"/>
    <property type="match status" value="1"/>
</dbReference>
<keyword evidence="2" id="KW-0378">Hydrolase</keyword>
<feature type="region of interest" description="Disordered" evidence="5">
    <location>
        <begin position="541"/>
        <end position="592"/>
    </location>
</feature>
<dbReference type="CDD" id="cd18808">
    <property type="entry name" value="SF1_C_Upf1"/>
    <property type="match status" value="1"/>
</dbReference>
<feature type="compositionally biased region" description="Low complexity" evidence="5">
    <location>
        <begin position="571"/>
        <end position="583"/>
    </location>
</feature>
<dbReference type="InterPro" id="IPR027417">
    <property type="entry name" value="P-loop_NTPase"/>
</dbReference>
<evidence type="ECO:0000256" key="4">
    <source>
        <dbReference type="ARBA" id="ARBA00022840"/>
    </source>
</evidence>
<evidence type="ECO:0000259" key="6">
    <source>
        <dbReference type="Pfam" id="PF13087"/>
    </source>
</evidence>